<dbReference type="STRING" id="441119.SAMN04488047_10797"/>
<dbReference type="InterPro" id="IPR002364">
    <property type="entry name" value="Quin_OxRdtase/zeta-crystal_CS"/>
</dbReference>
<organism evidence="3 4">
    <name type="scientific">Tranquillimonas alkanivorans</name>
    <dbReference type="NCBI Taxonomy" id="441119"/>
    <lineage>
        <taxon>Bacteria</taxon>
        <taxon>Pseudomonadati</taxon>
        <taxon>Pseudomonadota</taxon>
        <taxon>Alphaproteobacteria</taxon>
        <taxon>Rhodobacterales</taxon>
        <taxon>Roseobacteraceae</taxon>
        <taxon>Tranquillimonas</taxon>
    </lineage>
</organism>
<reference evidence="3 4" key="1">
    <citation type="submission" date="2016-10" db="EMBL/GenBank/DDBJ databases">
        <authorList>
            <person name="de Groot N.N."/>
        </authorList>
    </citation>
    <scope>NUCLEOTIDE SEQUENCE [LARGE SCALE GENOMIC DNA]</scope>
    <source>
        <strain evidence="3 4">DSM 19547</strain>
    </source>
</reference>
<dbReference type="PROSITE" id="PS01162">
    <property type="entry name" value="QOR_ZETA_CRYSTAL"/>
    <property type="match status" value="1"/>
</dbReference>
<dbReference type="SUPFAM" id="SSF51735">
    <property type="entry name" value="NAD(P)-binding Rossmann-fold domains"/>
    <property type="match status" value="1"/>
</dbReference>
<dbReference type="Proteomes" id="UP000199356">
    <property type="component" value="Unassembled WGS sequence"/>
</dbReference>
<dbReference type="AlphaFoldDB" id="A0A1I5QT43"/>
<dbReference type="PANTHER" id="PTHR11695:SF294">
    <property type="entry name" value="RETICULON-4-INTERACTING PROTEIN 1, MITOCHONDRIAL"/>
    <property type="match status" value="1"/>
</dbReference>
<dbReference type="Pfam" id="PF13602">
    <property type="entry name" value="ADH_zinc_N_2"/>
    <property type="match status" value="1"/>
</dbReference>
<dbReference type="InterPro" id="IPR036291">
    <property type="entry name" value="NAD(P)-bd_dom_sf"/>
</dbReference>
<dbReference type="Pfam" id="PF08240">
    <property type="entry name" value="ADH_N"/>
    <property type="match status" value="1"/>
</dbReference>
<evidence type="ECO:0000256" key="1">
    <source>
        <dbReference type="ARBA" id="ARBA00023002"/>
    </source>
</evidence>
<evidence type="ECO:0000313" key="3">
    <source>
        <dbReference type="EMBL" id="SFP49425.1"/>
    </source>
</evidence>
<dbReference type="GO" id="GO:0016491">
    <property type="term" value="F:oxidoreductase activity"/>
    <property type="evidence" value="ECO:0007669"/>
    <property type="project" value="UniProtKB-KW"/>
</dbReference>
<name>A0A1I5QT43_9RHOB</name>
<dbReference type="EMBL" id="FOXA01000007">
    <property type="protein sequence ID" value="SFP49425.1"/>
    <property type="molecule type" value="Genomic_DNA"/>
</dbReference>
<dbReference type="CDD" id="cd05289">
    <property type="entry name" value="MDR_like_2"/>
    <property type="match status" value="1"/>
</dbReference>
<dbReference type="PANTHER" id="PTHR11695">
    <property type="entry name" value="ALCOHOL DEHYDROGENASE RELATED"/>
    <property type="match status" value="1"/>
</dbReference>
<feature type="domain" description="Enoyl reductase (ER)" evidence="2">
    <location>
        <begin position="11"/>
        <end position="306"/>
    </location>
</feature>
<proteinExistence type="predicted"/>
<dbReference type="Gene3D" id="3.90.180.10">
    <property type="entry name" value="Medium-chain alcohol dehydrogenases, catalytic domain"/>
    <property type="match status" value="1"/>
</dbReference>
<dbReference type="InterPro" id="IPR050700">
    <property type="entry name" value="YIM1/Zinc_Alcohol_DH_Fams"/>
</dbReference>
<keyword evidence="4" id="KW-1185">Reference proteome</keyword>
<dbReference type="InterPro" id="IPR011032">
    <property type="entry name" value="GroES-like_sf"/>
</dbReference>
<dbReference type="OrthoDB" id="9805883at2"/>
<evidence type="ECO:0000313" key="4">
    <source>
        <dbReference type="Proteomes" id="UP000199356"/>
    </source>
</evidence>
<gene>
    <name evidence="3" type="ORF">SAMN04488047_10797</name>
</gene>
<dbReference type="SUPFAM" id="SSF50129">
    <property type="entry name" value="GroES-like"/>
    <property type="match status" value="1"/>
</dbReference>
<evidence type="ECO:0000259" key="2">
    <source>
        <dbReference type="SMART" id="SM00829"/>
    </source>
</evidence>
<dbReference type="InterPro" id="IPR020843">
    <property type="entry name" value="ER"/>
</dbReference>
<accession>A0A1I5QT43</accession>
<dbReference type="GO" id="GO:0008270">
    <property type="term" value="F:zinc ion binding"/>
    <property type="evidence" value="ECO:0007669"/>
    <property type="project" value="InterPro"/>
</dbReference>
<keyword evidence="1" id="KW-0560">Oxidoreductase</keyword>
<dbReference type="SMART" id="SM00829">
    <property type="entry name" value="PKS_ER"/>
    <property type="match status" value="1"/>
</dbReference>
<sequence length="309" mass="32888">MSTVIRIHEFGDASVLRAEDQPVPEPGPGELLVRVDAAGVNPVDFKIREGAYPLVTKDDLPFSMGADVAGTVERAGEGVTSFDRGAAIHAMLGQGRGAYAQHVIVKSDEAAAIPANLSAAEAASVPLAGLTAWQGLLDHGRLAAGQRVLIHGAAGGVGHFAVQIAKAQGATVIATAREEDADFLRDLGADEVIDYRNQRFEDETDEIDLVFDTIGGETQERSWQVLKKGGAMVSTLDEPSESKANEKNAHRARFLVQPNGTQLEEIDALIHQGKIRVVVDRTFPLDQAGRAHDTLEGEHIRGKIALTVG</sequence>
<dbReference type="InterPro" id="IPR013154">
    <property type="entry name" value="ADH-like_N"/>
</dbReference>
<protein>
    <submittedName>
        <fullName evidence="3">NADPH:quinone reductase</fullName>
    </submittedName>
</protein>
<dbReference type="Gene3D" id="3.40.50.720">
    <property type="entry name" value="NAD(P)-binding Rossmann-like Domain"/>
    <property type="match status" value="1"/>
</dbReference>
<dbReference type="RefSeq" id="WP_093421381.1">
    <property type="nucleotide sequence ID" value="NZ_FOXA01000007.1"/>
</dbReference>